<keyword evidence="1" id="KW-1133">Transmembrane helix</keyword>
<reference evidence="3 5" key="2">
    <citation type="submission" date="2018-06" db="EMBL/GenBank/DDBJ databases">
        <authorList>
            <consortium name="Pathogen Informatics"/>
            <person name="Doyle S."/>
        </authorList>
    </citation>
    <scope>NUCLEOTIDE SEQUENCE [LARGE SCALE GENOMIC DNA]</scope>
    <source>
        <strain evidence="3 5">NCTC11991</strain>
    </source>
</reference>
<protein>
    <recommendedName>
        <fullName evidence="6">LepB protein</fullName>
    </recommendedName>
</protein>
<dbReference type="STRING" id="460.Lstg_1250"/>
<gene>
    <name evidence="2" type="ORF">Lstg_1250</name>
    <name evidence="3" type="ORF">NCTC11991_02743</name>
</gene>
<organism evidence="3 5">
    <name type="scientific">Legionella steigerwaltii</name>
    <dbReference type="NCBI Taxonomy" id="460"/>
    <lineage>
        <taxon>Bacteria</taxon>
        <taxon>Pseudomonadati</taxon>
        <taxon>Pseudomonadota</taxon>
        <taxon>Gammaproteobacteria</taxon>
        <taxon>Legionellales</taxon>
        <taxon>Legionellaceae</taxon>
        <taxon>Legionella</taxon>
    </lineage>
</organism>
<evidence type="ECO:0008006" key="6">
    <source>
        <dbReference type="Google" id="ProtNLM"/>
    </source>
</evidence>
<reference evidence="2 4" key="1">
    <citation type="submission" date="2015-11" db="EMBL/GenBank/DDBJ databases">
        <title>Genomic analysis of 38 Legionella species identifies large and diverse effector repertoires.</title>
        <authorList>
            <person name="Burstein D."/>
            <person name="Amaro F."/>
            <person name="Zusman T."/>
            <person name="Lifshitz Z."/>
            <person name="Cohen O."/>
            <person name="Gilbert J.A."/>
            <person name="Pupko T."/>
            <person name="Shuman H.A."/>
            <person name="Segal G."/>
        </authorList>
    </citation>
    <scope>NUCLEOTIDE SEQUENCE [LARGE SCALE GENOMIC DNA]</scope>
    <source>
        <strain evidence="2 4">SC-18-C9</strain>
    </source>
</reference>
<dbReference type="AlphaFoldDB" id="A0A378LBP3"/>
<proteinExistence type="predicted"/>
<evidence type="ECO:0000313" key="5">
    <source>
        <dbReference type="Proteomes" id="UP000255110"/>
    </source>
</evidence>
<keyword evidence="4" id="KW-1185">Reference proteome</keyword>
<evidence type="ECO:0000313" key="2">
    <source>
        <dbReference type="EMBL" id="KTD78515.1"/>
    </source>
</evidence>
<evidence type="ECO:0000313" key="4">
    <source>
        <dbReference type="Proteomes" id="UP000054820"/>
    </source>
</evidence>
<name>A0A378LBP3_9GAMM</name>
<dbReference type="Proteomes" id="UP000054820">
    <property type="component" value="Unassembled WGS sequence"/>
</dbReference>
<keyword evidence="1" id="KW-0472">Membrane</keyword>
<keyword evidence="1" id="KW-0812">Transmembrane</keyword>
<feature type="transmembrane region" description="Helical" evidence="1">
    <location>
        <begin position="260"/>
        <end position="280"/>
    </location>
</feature>
<sequence>MLSKIFDINYKRTNIPMCGTVKKITNPSPLIVPPDKILQLLQDKECTKVKIDDETYKVLRFLVRTNGELVFAREGYPGGSIPAHWQMAGEDSILAAFCLTAGNVFFDEKNNTLKFINNKSGDFRPPFDSLQFVFPELIKAKIQLADTLNIQKLNDSGYLEQSYTVTKEKVLAHFSSAKYTPIPSNKYLGEDLNRLKQFRDEKLALNKENKFGLEYNQSIRRFYISAVALRNSELSIKEISQRLKKLAHNEFHHRHSTRRFIADIVLIISCFGGIGLFVGFGRMAMGTTFLFSDAKTAREKDLTKNWMNENAESNGQEARVFNSCQPR</sequence>
<dbReference type="EMBL" id="UGOY01000001">
    <property type="protein sequence ID" value="STY24127.1"/>
    <property type="molecule type" value="Genomic_DNA"/>
</dbReference>
<evidence type="ECO:0000313" key="3">
    <source>
        <dbReference type="EMBL" id="STY24127.1"/>
    </source>
</evidence>
<evidence type="ECO:0000256" key="1">
    <source>
        <dbReference type="SAM" id="Phobius"/>
    </source>
</evidence>
<accession>A0A378LBP3</accession>
<dbReference type="EMBL" id="LNYZ01000009">
    <property type="protein sequence ID" value="KTD78515.1"/>
    <property type="molecule type" value="Genomic_DNA"/>
</dbReference>
<dbReference type="Proteomes" id="UP000255110">
    <property type="component" value="Unassembled WGS sequence"/>
</dbReference>